<dbReference type="OrthoDB" id="264572at2759"/>
<dbReference type="EMBL" id="AUPL01004261">
    <property type="protein sequence ID" value="ESL08044.1"/>
    <property type="molecule type" value="Genomic_DNA"/>
</dbReference>
<sequence>MEAALHAFLNACPFRRPENPYEQTEAIWSNGAGQKADSVADPSSSPCVQPIPLSLLQQWKYYFAFCGSVVAQEVDWRDVLAYMRDATATAKCSVSDDFSSAGVMSMTECGTGHKKCDAERRLTTTAGAYHHSAVFLMNTLANDCERRFGSCALRCHHQWLLRWTKMLAQCIIWRLSHLSRKGESVPPQELQYYCLIFAARAREVAGAEAYVQTLLELLEAEKNEELHRSHSTEVSTNFSLTQTTTQNLTLTMTPSPLHVTALYRGWCFPALSARVLDSLWADVLRIPWNVLNPNCMPEQVRRRVVAVLNKTHVDIDDPPPLSGNGGCRIHSATLREILGNGNLVMKGGVENLLLGVVTRGTVPLQLVEPHQLLGAVYLLETVGYVMLTKLRCCMVEKCYYALPFLADFVSLGALLKNALPSSSGHSTSSASFQAGTSKEVLGMGLTPMLIQALLEATEELYAKAVGDILCGYSNKTVKRLVKFCGRNASTLVSREAVNVLERVVEPTMEVLLLLLGQDCSSEDDWHLADFIVSMLKAVLNEKMEAISKRWKTTSLVSLQCSSDRALLLNYIDEHCLLRRRASTM</sequence>
<gene>
    <name evidence="1" type="ORF">TRSC58_04261</name>
</gene>
<dbReference type="Proteomes" id="UP000031737">
    <property type="component" value="Unassembled WGS sequence"/>
</dbReference>
<dbReference type="VEuPathDB" id="TriTrypDB:TRSC58_04261"/>
<keyword evidence="2" id="KW-1185">Reference proteome</keyword>
<dbReference type="AlphaFoldDB" id="A0A061IZF1"/>
<accession>A0A061IZF1</accession>
<organism evidence="1 2">
    <name type="scientific">Trypanosoma rangeli SC58</name>
    <dbReference type="NCBI Taxonomy" id="429131"/>
    <lineage>
        <taxon>Eukaryota</taxon>
        <taxon>Discoba</taxon>
        <taxon>Euglenozoa</taxon>
        <taxon>Kinetoplastea</taxon>
        <taxon>Metakinetoplastina</taxon>
        <taxon>Trypanosomatida</taxon>
        <taxon>Trypanosomatidae</taxon>
        <taxon>Trypanosoma</taxon>
        <taxon>Herpetosoma</taxon>
    </lineage>
</organism>
<comment type="caution">
    <text evidence="1">The sequence shown here is derived from an EMBL/GenBank/DDBJ whole genome shotgun (WGS) entry which is preliminary data.</text>
</comment>
<evidence type="ECO:0000313" key="1">
    <source>
        <dbReference type="EMBL" id="ESL08044.1"/>
    </source>
</evidence>
<protein>
    <submittedName>
        <fullName evidence="1">Uncharacterized protein</fullName>
    </submittedName>
</protein>
<proteinExistence type="predicted"/>
<reference evidence="1 2" key="1">
    <citation type="submission" date="2013-07" db="EMBL/GenBank/DDBJ databases">
        <authorList>
            <person name="Stoco P.H."/>
            <person name="Wagner G."/>
            <person name="Gerber A."/>
            <person name="Zaha A."/>
            <person name="Thompson C."/>
            <person name="Bartholomeu D.C."/>
            <person name="Luckemeyer D.D."/>
            <person name="Bahia D."/>
            <person name="Loreto E."/>
            <person name="Prestes E.B."/>
            <person name="Lima F.M."/>
            <person name="Rodrigues-Luiz G."/>
            <person name="Vallejo G.A."/>
            <person name="Filho J.F."/>
            <person name="Monteiro K.M."/>
            <person name="Tyler K.M."/>
            <person name="de Almeida L.G."/>
            <person name="Ortiz M.F."/>
            <person name="Siervo M.A."/>
            <person name="de Moraes M.H."/>
            <person name="Cunha O.L."/>
            <person name="Mendonca-Neto R."/>
            <person name="Silva R."/>
            <person name="Teixeira S.M."/>
            <person name="Murta S.M."/>
            <person name="Sincero T.C."/>
            <person name="Mendes T.A."/>
            <person name="Urmenyi T.P."/>
            <person name="Silva V.G."/>
            <person name="da Rocha W.D."/>
            <person name="Andersson B."/>
            <person name="Romanha A.J."/>
            <person name="Steindel M."/>
            <person name="de Vasconcelos A.T."/>
            <person name="Grisard E.C."/>
        </authorList>
    </citation>
    <scope>NUCLEOTIDE SEQUENCE [LARGE SCALE GENOMIC DNA]</scope>
    <source>
        <strain evidence="1 2">SC58</strain>
    </source>
</reference>
<name>A0A061IZF1_TRYRA</name>
<evidence type="ECO:0000313" key="2">
    <source>
        <dbReference type="Proteomes" id="UP000031737"/>
    </source>
</evidence>